<dbReference type="Proteomes" id="UP000186666">
    <property type="component" value="Unassembled WGS sequence"/>
</dbReference>
<accession>A0ABY1K728</accession>
<dbReference type="EMBL" id="FTNK01000011">
    <property type="protein sequence ID" value="SIR35255.1"/>
    <property type="molecule type" value="Genomic_DNA"/>
</dbReference>
<proteinExistence type="predicted"/>
<reference evidence="1 2" key="1">
    <citation type="submission" date="2017-01" db="EMBL/GenBank/DDBJ databases">
        <authorList>
            <person name="Varghese N."/>
            <person name="Submissions S."/>
        </authorList>
    </citation>
    <scope>NUCLEOTIDE SEQUENCE [LARGE SCALE GENOMIC DNA]</scope>
    <source>
        <strain evidence="1 2">ATCC 23464</strain>
    </source>
</reference>
<gene>
    <name evidence="1" type="ORF">SAMN05421578_111160</name>
</gene>
<protein>
    <submittedName>
        <fullName evidence="1">Phage P2 baseplate assembly protein gpV</fullName>
    </submittedName>
</protein>
<dbReference type="Gene3D" id="2.40.50.230">
    <property type="entry name" value="Gp5 N-terminal domain"/>
    <property type="match status" value="1"/>
</dbReference>
<dbReference type="InterPro" id="IPR037026">
    <property type="entry name" value="Vgr_OB-fold_dom_sf"/>
</dbReference>
<dbReference type="RefSeq" id="WP_068583942.1">
    <property type="nucleotide sequence ID" value="NZ_FTNK01000011.1"/>
</dbReference>
<evidence type="ECO:0000313" key="1">
    <source>
        <dbReference type="EMBL" id="SIR35255.1"/>
    </source>
</evidence>
<sequence length="137" mass="14589">MADIRSMVKELIKIGECSSSNFENGTVRVAFPDRQNMVSSDLPVMVFGGWGVTNGLPQPGDTVLCLFLGNGLSNGVCIGVIPNDLPGTSNKQGTFFEDGSYVYYDRSTGQLMIKPVSKVMIEGDLTVSGTITASNIT</sequence>
<name>A0ABY1K728_9BACL</name>
<comment type="caution">
    <text evidence="1">The sequence shown here is derived from an EMBL/GenBank/DDBJ whole genome shotgun (WGS) entry which is preliminary data.</text>
</comment>
<evidence type="ECO:0000313" key="2">
    <source>
        <dbReference type="Proteomes" id="UP000186666"/>
    </source>
</evidence>
<organism evidence="1 2">
    <name type="scientific">Paenibacillus macquariensis</name>
    <dbReference type="NCBI Taxonomy" id="948756"/>
    <lineage>
        <taxon>Bacteria</taxon>
        <taxon>Bacillati</taxon>
        <taxon>Bacillota</taxon>
        <taxon>Bacilli</taxon>
        <taxon>Bacillales</taxon>
        <taxon>Paenibacillaceae</taxon>
        <taxon>Paenibacillus</taxon>
    </lineage>
</organism>
<keyword evidence="2" id="KW-1185">Reference proteome</keyword>